<comment type="similarity">
    <text evidence="1 7">Belongs to the helicase family. RecQ subfamily.</text>
</comment>
<dbReference type="GO" id="GO:0005694">
    <property type="term" value="C:chromosome"/>
    <property type="evidence" value="ECO:0007669"/>
    <property type="project" value="TreeGrafter"/>
</dbReference>
<dbReference type="SMART" id="SM00490">
    <property type="entry name" value="HELICc"/>
    <property type="match status" value="1"/>
</dbReference>
<evidence type="ECO:0000313" key="11">
    <source>
        <dbReference type="EMBL" id="KAK0456854.1"/>
    </source>
</evidence>
<dbReference type="InterPro" id="IPR011545">
    <property type="entry name" value="DEAD/DEAH_box_helicase_dom"/>
</dbReference>
<evidence type="ECO:0000256" key="6">
    <source>
        <dbReference type="ARBA" id="ARBA00034617"/>
    </source>
</evidence>
<dbReference type="GO" id="GO:0043138">
    <property type="term" value="F:3'-5' DNA helicase activity"/>
    <property type="evidence" value="ECO:0007669"/>
    <property type="project" value="UniProtKB-EC"/>
</dbReference>
<comment type="subcellular location">
    <subcellularLocation>
        <location evidence="7">Nucleus</location>
    </subcellularLocation>
</comment>
<evidence type="ECO:0000256" key="8">
    <source>
        <dbReference type="SAM" id="MobiDB-lite"/>
    </source>
</evidence>
<evidence type="ECO:0000259" key="10">
    <source>
        <dbReference type="PROSITE" id="PS51194"/>
    </source>
</evidence>
<dbReference type="SUPFAM" id="SSF52540">
    <property type="entry name" value="P-loop containing nucleoside triphosphate hydrolases"/>
    <property type="match status" value="1"/>
</dbReference>
<feature type="domain" description="Helicase C-terminal" evidence="10">
    <location>
        <begin position="222"/>
        <end position="371"/>
    </location>
</feature>
<evidence type="ECO:0000256" key="3">
    <source>
        <dbReference type="ARBA" id="ARBA00022801"/>
    </source>
</evidence>
<dbReference type="InterPro" id="IPR001650">
    <property type="entry name" value="Helicase_C-like"/>
</dbReference>
<proteinExistence type="inferred from homology"/>
<dbReference type="InterPro" id="IPR027417">
    <property type="entry name" value="P-loop_NTPase"/>
</dbReference>
<dbReference type="GO" id="GO:0009378">
    <property type="term" value="F:four-way junction helicase activity"/>
    <property type="evidence" value="ECO:0007669"/>
    <property type="project" value="TreeGrafter"/>
</dbReference>
<evidence type="ECO:0000256" key="5">
    <source>
        <dbReference type="ARBA" id="ARBA00022840"/>
    </source>
</evidence>
<comment type="catalytic activity">
    <reaction evidence="6 7">
        <text>Couples ATP hydrolysis with the unwinding of duplex DNA by translocating in the 3'-5' direction.</text>
        <dbReference type="EC" id="5.6.2.4"/>
    </reaction>
</comment>
<dbReference type="Pfam" id="PF00270">
    <property type="entry name" value="DEAD"/>
    <property type="match status" value="1"/>
</dbReference>
<keyword evidence="12" id="KW-1185">Reference proteome</keyword>
<keyword evidence="2 7" id="KW-0547">Nucleotide-binding</keyword>
<dbReference type="GO" id="GO:0005737">
    <property type="term" value="C:cytoplasm"/>
    <property type="evidence" value="ECO:0007669"/>
    <property type="project" value="TreeGrafter"/>
</dbReference>
<dbReference type="InterPro" id="IPR032284">
    <property type="entry name" value="RecQ_Zn-bd"/>
</dbReference>
<dbReference type="GO" id="GO:0005634">
    <property type="term" value="C:nucleus"/>
    <property type="evidence" value="ECO:0007669"/>
    <property type="project" value="UniProtKB-SubCell"/>
</dbReference>
<keyword evidence="3 7" id="KW-0378">Hydrolase</keyword>
<dbReference type="GO" id="GO:0003676">
    <property type="term" value="F:nucleic acid binding"/>
    <property type="evidence" value="ECO:0007669"/>
    <property type="project" value="InterPro"/>
</dbReference>
<dbReference type="InterPro" id="IPR004589">
    <property type="entry name" value="DNA_helicase_ATP-dep_RecQ"/>
</dbReference>
<dbReference type="FunFam" id="3.40.50.300:FF:001389">
    <property type="entry name" value="ATP-dependent DNA helicase RecQ"/>
    <property type="match status" value="1"/>
</dbReference>
<evidence type="ECO:0000259" key="9">
    <source>
        <dbReference type="PROSITE" id="PS51192"/>
    </source>
</evidence>
<dbReference type="InterPro" id="IPR036388">
    <property type="entry name" value="WH-like_DNA-bd_sf"/>
</dbReference>
<evidence type="ECO:0000313" key="12">
    <source>
        <dbReference type="Proteomes" id="UP001175226"/>
    </source>
</evidence>
<organism evidence="11 12">
    <name type="scientific">Armillaria borealis</name>
    <dbReference type="NCBI Taxonomy" id="47425"/>
    <lineage>
        <taxon>Eukaryota</taxon>
        <taxon>Fungi</taxon>
        <taxon>Dikarya</taxon>
        <taxon>Basidiomycota</taxon>
        <taxon>Agaricomycotina</taxon>
        <taxon>Agaricomycetes</taxon>
        <taxon>Agaricomycetidae</taxon>
        <taxon>Agaricales</taxon>
        <taxon>Marasmiineae</taxon>
        <taxon>Physalacriaceae</taxon>
        <taxon>Armillaria</taxon>
    </lineage>
</organism>
<dbReference type="Gene3D" id="3.40.50.300">
    <property type="entry name" value="P-loop containing nucleotide triphosphate hydrolases"/>
    <property type="match status" value="2"/>
</dbReference>
<feature type="domain" description="Helicase ATP-binding" evidence="9">
    <location>
        <begin position="29"/>
        <end position="197"/>
    </location>
</feature>
<dbReference type="Proteomes" id="UP001175226">
    <property type="component" value="Unassembled WGS sequence"/>
</dbReference>
<name>A0AA39K944_9AGAR</name>
<dbReference type="AlphaFoldDB" id="A0AA39K944"/>
<gene>
    <name evidence="11" type="ORF">EV421DRAFT_1697796</name>
</gene>
<dbReference type="PROSITE" id="PS51194">
    <property type="entry name" value="HELICASE_CTER"/>
    <property type="match status" value="1"/>
</dbReference>
<comment type="caution">
    <text evidence="11">The sequence shown here is derived from an EMBL/GenBank/DDBJ whole genome shotgun (WGS) entry which is preliminary data.</text>
</comment>
<evidence type="ECO:0000256" key="4">
    <source>
        <dbReference type="ARBA" id="ARBA00022806"/>
    </source>
</evidence>
<comment type="catalytic activity">
    <reaction evidence="7">
        <text>ATP + H2O = ADP + phosphate + H(+)</text>
        <dbReference type="Rhea" id="RHEA:13065"/>
        <dbReference type="ChEBI" id="CHEBI:15377"/>
        <dbReference type="ChEBI" id="CHEBI:15378"/>
        <dbReference type="ChEBI" id="CHEBI:30616"/>
        <dbReference type="ChEBI" id="CHEBI:43474"/>
        <dbReference type="ChEBI" id="CHEBI:456216"/>
    </reaction>
</comment>
<dbReference type="Pfam" id="PF00271">
    <property type="entry name" value="Helicase_C"/>
    <property type="match status" value="1"/>
</dbReference>
<dbReference type="GO" id="GO:0016787">
    <property type="term" value="F:hydrolase activity"/>
    <property type="evidence" value="ECO:0007669"/>
    <property type="project" value="UniProtKB-KW"/>
</dbReference>
<dbReference type="SMART" id="SM00487">
    <property type="entry name" value="DEXDc"/>
    <property type="match status" value="1"/>
</dbReference>
<sequence length="692" mass="76877">MSPIDEAHKVLKDVFGHSSFRLSQEAVIHRLLVENENALVLFPTGGGKSLTYQVPALCLDGLTLVISPLIALMKDQVDALREHGVKAANLDSTLDAEAARVVKHDVIANKIKLLYVAPERLNNEGFLEMMKHVKISLLAVDESHCVSQWGLSFRPEYLKVARFAEEMDVERVLCLTATATPNVAEDICEQFCIDPKAGLFDTPVYRPNLSFQVDVANNFAQKMERLVPFLKKRTGPAIIYVTLQKQAQDVADELTLRNLDAMVYHAGLPNEQRARIQQQFMASDKGIVCATIAFGMGIDKANIRQAGHVVHLYMPKTLENYSQEVGRAGRDGLPSTCLLLLSAPDIPVLEGFSRGDTCSKTSLELWMQEVALKNPSTDGTLDFNHYQQSKSYDMKTSILGLCYAQLELQHKYIRAVTPFYEIYEITFRDAEGMKQVKTESSKAAKAIRANWQSKTSGFQINMVEAAEQSGLSRESLARQISMWEIGQYISTKPSQVRMRYRIVTPLPTELSKVSQIAQDIHAGMVKRQEEGIRKLQEVIEFATKPECLAHSLAAYFGHGDAVPKGRCGHCTFCKTGTGIVFKQDAKTTADPSQVRAILNACPERDDPRLLARMAFGITSPRLTAGRWSTSHPLFGSMVDVDFNELVEAFDAECKKVGYVGLTVPKTASAPKKRPASTRGGGRPSKRGRYTRR</sequence>
<dbReference type="PROSITE" id="PS51192">
    <property type="entry name" value="HELICASE_ATP_BIND_1"/>
    <property type="match status" value="1"/>
</dbReference>
<dbReference type="NCBIfam" id="TIGR00614">
    <property type="entry name" value="recQ_fam"/>
    <property type="match status" value="1"/>
</dbReference>
<feature type="compositionally biased region" description="Basic residues" evidence="8">
    <location>
        <begin position="683"/>
        <end position="692"/>
    </location>
</feature>
<dbReference type="Pfam" id="PF16124">
    <property type="entry name" value="RecQ_Zn_bind"/>
    <property type="match status" value="1"/>
</dbReference>
<dbReference type="GO" id="GO:0000724">
    <property type="term" value="P:double-strand break repair via homologous recombination"/>
    <property type="evidence" value="ECO:0007669"/>
    <property type="project" value="TreeGrafter"/>
</dbReference>
<evidence type="ECO:0000256" key="1">
    <source>
        <dbReference type="ARBA" id="ARBA00005446"/>
    </source>
</evidence>
<dbReference type="PANTHER" id="PTHR13710">
    <property type="entry name" value="DNA HELICASE RECQ FAMILY MEMBER"/>
    <property type="match status" value="1"/>
</dbReference>
<dbReference type="InterPro" id="IPR014001">
    <property type="entry name" value="Helicase_ATP-bd"/>
</dbReference>
<dbReference type="Gene3D" id="1.10.10.10">
    <property type="entry name" value="Winged helix-like DNA-binding domain superfamily/Winged helix DNA-binding domain"/>
    <property type="match status" value="1"/>
</dbReference>
<dbReference type="GO" id="GO:0005524">
    <property type="term" value="F:ATP binding"/>
    <property type="evidence" value="ECO:0007669"/>
    <property type="project" value="UniProtKB-KW"/>
</dbReference>
<reference evidence="11" key="1">
    <citation type="submission" date="2023-06" db="EMBL/GenBank/DDBJ databases">
        <authorList>
            <consortium name="Lawrence Berkeley National Laboratory"/>
            <person name="Ahrendt S."/>
            <person name="Sahu N."/>
            <person name="Indic B."/>
            <person name="Wong-Bajracharya J."/>
            <person name="Merenyi Z."/>
            <person name="Ke H.-M."/>
            <person name="Monk M."/>
            <person name="Kocsube S."/>
            <person name="Drula E."/>
            <person name="Lipzen A."/>
            <person name="Balint B."/>
            <person name="Henrissat B."/>
            <person name="Andreopoulos B."/>
            <person name="Martin F.M."/>
            <person name="Harder C.B."/>
            <person name="Rigling D."/>
            <person name="Ford K.L."/>
            <person name="Foster G.D."/>
            <person name="Pangilinan J."/>
            <person name="Papanicolaou A."/>
            <person name="Barry K."/>
            <person name="LaButti K."/>
            <person name="Viragh M."/>
            <person name="Koriabine M."/>
            <person name="Yan M."/>
            <person name="Riley R."/>
            <person name="Champramary S."/>
            <person name="Plett K.L."/>
            <person name="Tsai I.J."/>
            <person name="Slot J."/>
            <person name="Sipos G."/>
            <person name="Plett J."/>
            <person name="Nagy L.G."/>
            <person name="Grigoriev I.V."/>
        </authorList>
    </citation>
    <scope>NUCLEOTIDE SEQUENCE</scope>
    <source>
        <strain evidence="11">FPL87.14</strain>
    </source>
</reference>
<dbReference type="PANTHER" id="PTHR13710:SF120">
    <property type="entry name" value="BIFUNCTIONAL 3'-5' EXONUCLEASE_ATP-DEPENDENT HELICASE WRN"/>
    <property type="match status" value="1"/>
</dbReference>
<dbReference type="EMBL" id="JAUEPT010000001">
    <property type="protein sequence ID" value="KAK0456854.1"/>
    <property type="molecule type" value="Genomic_DNA"/>
</dbReference>
<protein>
    <recommendedName>
        <fullName evidence="7">ATP-dependent DNA helicase</fullName>
        <ecNumber evidence="7">5.6.2.4</ecNumber>
    </recommendedName>
</protein>
<keyword evidence="7" id="KW-0539">Nucleus</keyword>
<evidence type="ECO:0000256" key="7">
    <source>
        <dbReference type="RuleBase" id="RU364117"/>
    </source>
</evidence>
<feature type="region of interest" description="Disordered" evidence="8">
    <location>
        <begin position="665"/>
        <end position="692"/>
    </location>
</feature>
<accession>A0AA39K944</accession>
<keyword evidence="5 7" id="KW-0067">ATP-binding</keyword>
<evidence type="ECO:0000256" key="2">
    <source>
        <dbReference type="ARBA" id="ARBA00022741"/>
    </source>
</evidence>
<dbReference type="EC" id="5.6.2.4" evidence="7"/>
<keyword evidence="4 7" id="KW-0347">Helicase</keyword>